<dbReference type="InParanoid" id="A0A507APC2"/>
<dbReference type="GeneID" id="41974966"/>
<evidence type="ECO:0008006" key="17">
    <source>
        <dbReference type="Google" id="ProtNLM"/>
    </source>
</evidence>
<keyword evidence="4 14" id="KW-0812">Transmembrane</keyword>
<dbReference type="GO" id="GO:0030674">
    <property type="term" value="F:protein-macromolecule adaptor activity"/>
    <property type="evidence" value="ECO:0007669"/>
    <property type="project" value="TreeGrafter"/>
</dbReference>
<dbReference type="STRING" id="1093900.A0A507APC2"/>
<comment type="subcellular location">
    <subcellularLocation>
        <location evidence="1">Endoplasmic reticulum membrane</location>
        <topology evidence="1">Multi-pass membrane protein</topology>
    </subcellularLocation>
</comment>
<feature type="transmembrane region" description="Helical" evidence="14">
    <location>
        <begin position="16"/>
        <end position="36"/>
    </location>
</feature>
<dbReference type="RefSeq" id="XP_030993493.1">
    <property type="nucleotide sequence ID" value="XM_031142272.1"/>
</dbReference>
<evidence type="ECO:0000256" key="5">
    <source>
        <dbReference type="ARBA" id="ARBA00022824"/>
    </source>
</evidence>
<evidence type="ECO:0000256" key="11">
    <source>
        <dbReference type="ARBA" id="ARBA00023166"/>
    </source>
</evidence>
<keyword evidence="5" id="KW-0256">Endoplasmic reticulum</keyword>
<keyword evidence="11" id="KW-1207">Sterol metabolism</keyword>
<dbReference type="FunCoup" id="A0A507APC2">
    <property type="interactions" value="244"/>
</dbReference>
<comment type="caution">
    <text evidence="15">The sequence shown here is derived from an EMBL/GenBank/DDBJ whole genome shotgun (WGS) entry which is preliminary data.</text>
</comment>
<dbReference type="GO" id="GO:0016126">
    <property type="term" value="P:sterol biosynthetic process"/>
    <property type="evidence" value="ECO:0007669"/>
    <property type="project" value="UniProtKB-KW"/>
</dbReference>
<keyword evidence="3" id="KW-0444">Lipid biosynthesis</keyword>
<accession>A0A507APC2</accession>
<dbReference type="PANTHER" id="PTHR15451:SF19">
    <property type="entry name" value="ERGOSTEROL BIOSYNTHETIC PROTEIN 28 HOMOLOG"/>
    <property type="match status" value="1"/>
</dbReference>
<evidence type="ECO:0000256" key="3">
    <source>
        <dbReference type="ARBA" id="ARBA00022516"/>
    </source>
</evidence>
<evidence type="ECO:0000256" key="13">
    <source>
        <dbReference type="SAM" id="MobiDB-lite"/>
    </source>
</evidence>
<dbReference type="OrthoDB" id="6485510at2759"/>
<evidence type="ECO:0000256" key="4">
    <source>
        <dbReference type="ARBA" id="ARBA00022692"/>
    </source>
</evidence>
<dbReference type="Pfam" id="PF03694">
    <property type="entry name" value="Erg28"/>
    <property type="match status" value="1"/>
</dbReference>
<sequence length="180" mass="19772">MNNLRSFLPSVEKGYLPYYLMVVATAAIGNAVQNLVTLHYTRRIYNGTFVPNPALSRPGASAPAASKHSNPEDRVDKLVPASATGKDVEKARDQVTPLAARIFGVWTIMAGVIRLYAAYDITNPALFQLAFFTHAIAVVHFTSEVLVFKTMRPSRELLAPMAGGLSGLIYMSLQWKHYMG</sequence>
<evidence type="ECO:0000256" key="1">
    <source>
        <dbReference type="ARBA" id="ARBA00004477"/>
    </source>
</evidence>
<feature type="region of interest" description="Disordered" evidence="13">
    <location>
        <begin position="57"/>
        <end position="77"/>
    </location>
</feature>
<feature type="transmembrane region" description="Helical" evidence="14">
    <location>
        <begin position="98"/>
        <end position="119"/>
    </location>
</feature>
<feature type="transmembrane region" description="Helical" evidence="14">
    <location>
        <begin position="125"/>
        <end position="148"/>
    </location>
</feature>
<comment type="similarity">
    <text evidence="2">Belongs to the ERG28 family.</text>
</comment>
<gene>
    <name evidence="15" type="ORF">E0L32_007519</name>
</gene>
<dbReference type="GO" id="GO:0005789">
    <property type="term" value="C:endoplasmic reticulum membrane"/>
    <property type="evidence" value="ECO:0007669"/>
    <property type="project" value="UniProtKB-SubCell"/>
</dbReference>
<reference evidence="15 16" key="1">
    <citation type="submission" date="2019-06" db="EMBL/GenBank/DDBJ databases">
        <title>Draft genome sequence of the filamentous fungus Phialemoniopsis curvata isolated from diesel fuel.</title>
        <authorList>
            <person name="Varaljay V.A."/>
            <person name="Lyon W.J."/>
            <person name="Crouch A.L."/>
            <person name="Drake C.E."/>
            <person name="Hollomon J.M."/>
            <person name="Nadeau L.J."/>
            <person name="Nunn H.S."/>
            <person name="Stevenson B.S."/>
            <person name="Bojanowski C.L."/>
            <person name="Crookes-Goodson W.J."/>
        </authorList>
    </citation>
    <scope>NUCLEOTIDE SEQUENCE [LARGE SCALE GENOMIC DNA]</scope>
    <source>
        <strain evidence="15 16">D216</strain>
    </source>
</reference>
<keyword evidence="12" id="KW-0753">Steroid metabolism</keyword>
<evidence type="ECO:0000313" key="16">
    <source>
        <dbReference type="Proteomes" id="UP000319257"/>
    </source>
</evidence>
<evidence type="ECO:0000256" key="2">
    <source>
        <dbReference type="ARBA" id="ARBA00005377"/>
    </source>
</evidence>
<keyword evidence="16" id="KW-1185">Reference proteome</keyword>
<proteinExistence type="inferred from homology"/>
<evidence type="ECO:0000256" key="8">
    <source>
        <dbReference type="ARBA" id="ARBA00023011"/>
    </source>
</evidence>
<evidence type="ECO:0000256" key="14">
    <source>
        <dbReference type="SAM" id="Phobius"/>
    </source>
</evidence>
<evidence type="ECO:0000256" key="9">
    <source>
        <dbReference type="ARBA" id="ARBA00023098"/>
    </source>
</evidence>
<keyword evidence="7 14" id="KW-1133">Transmembrane helix</keyword>
<dbReference type="EMBL" id="SKBQ01000046">
    <property type="protein sequence ID" value="TPX11782.1"/>
    <property type="molecule type" value="Genomic_DNA"/>
</dbReference>
<evidence type="ECO:0000256" key="10">
    <source>
        <dbReference type="ARBA" id="ARBA00023136"/>
    </source>
</evidence>
<keyword evidence="8" id="KW-0756">Sterol biosynthesis</keyword>
<keyword evidence="9" id="KW-0443">Lipid metabolism</keyword>
<organism evidence="15 16">
    <name type="scientific">Thyridium curvatum</name>
    <dbReference type="NCBI Taxonomy" id="1093900"/>
    <lineage>
        <taxon>Eukaryota</taxon>
        <taxon>Fungi</taxon>
        <taxon>Dikarya</taxon>
        <taxon>Ascomycota</taxon>
        <taxon>Pezizomycotina</taxon>
        <taxon>Sordariomycetes</taxon>
        <taxon>Sordariomycetidae</taxon>
        <taxon>Thyridiales</taxon>
        <taxon>Thyridiaceae</taxon>
        <taxon>Thyridium</taxon>
    </lineage>
</organism>
<evidence type="ECO:0000256" key="12">
    <source>
        <dbReference type="ARBA" id="ARBA00023221"/>
    </source>
</evidence>
<dbReference type="Proteomes" id="UP000319257">
    <property type="component" value="Unassembled WGS sequence"/>
</dbReference>
<name>A0A507APC2_9PEZI</name>
<dbReference type="AlphaFoldDB" id="A0A507APC2"/>
<keyword evidence="6" id="KW-0752">Steroid biosynthesis</keyword>
<evidence type="ECO:0000313" key="15">
    <source>
        <dbReference type="EMBL" id="TPX11782.1"/>
    </source>
</evidence>
<evidence type="ECO:0000256" key="7">
    <source>
        <dbReference type="ARBA" id="ARBA00022989"/>
    </source>
</evidence>
<protein>
    <recommendedName>
        <fullName evidence="17">Ergosterol biosynthetic protein 28</fullName>
    </recommendedName>
</protein>
<evidence type="ECO:0000256" key="6">
    <source>
        <dbReference type="ARBA" id="ARBA00022955"/>
    </source>
</evidence>
<dbReference type="InterPro" id="IPR005352">
    <property type="entry name" value="Erg28"/>
</dbReference>
<dbReference type="PANTHER" id="PTHR15451">
    <property type="entry name" value="ERGOSTEROL BIOSYNTHETIC PROTEIN 28-RELATED"/>
    <property type="match status" value="1"/>
</dbReference>
<keyword evidence="10 14" id="KW-0472">Membrane</keyword>